<reference evidence="2 3" key="1">
    <citation type="journal article" date="2003" name="Int. J. Syst. Evol. Microbiol.">
        <title>Virgibacillus carmonensis sp. nov., Virgibacillus necropolis sp. nov. and Virgibacillus picturae sp. nov., three novel species isolated from deteriorated mural paintings, transfer of the species of the genus salibacillus to Virgibacillus, as Virgibacillus marismortui comb. nov. and Virgibacillus salexigens comb. nov., and emended description of the genus Virgibacillus.</title>
        <authorList>
            <person name="Heyrman J."/>
            <person name="Logan N.A."/>
            <person name="Busse H.J."/>
            <person name="Balcaen A."/>
            <person name="Lebbe L."/>
            <person name="Rodriguez-Diaz M."/>
            <person name="Swings J."/>
            <person name="De Vos P."/>
        </authorList>
    </citation>
    <scope>NUCLEOTIDE SEQUENCE [LARGE SCALE GENOMIC DNA]</scope>
    <source>
        <strain evidence="2 3">LMG 19488</strain>
    </source>
</reference>
<protein>
    <recommendedName>
        <fullName evidence="1">IDEAL domain-containing protein</fullName>
    </recommendedName>
</protein>
<evidence type="ECO:0000313" key="3">
    <source>
        <dbReference type="Proteomes" id="UP000204391"/>
    </source>
</evidence>
<sequence>MLTVKMLKPYYIKADGDYVRVILAYQYFALFINEKVYQFVPTKSKEIRINRRTQEVVNTDALFAFQKGKDVIQVAMSELVSIPDFLLQLNEIAKPYYVREEEIIHEKNENAIIIGELEYENVKRLIDKALDERDKNAFDKLVELL</sequence>
<dbReference type="InterPro" id="IPR014957">
    <property type="entry name" value="IDEAL_dom"/>
</dbReference>
<name>A0A221MAN0_9BACI</name>
<dbReference type="KEGG" id="vne:CFK40_06605"/>
<gene>
    <name evidence="2" type="ORF">CFK40_06605</name>
</gene>
<keyword evidence="3" id="KW-1185">Reference proteome</keyword>
<dbReference type="OrthoDB" id="2930704at2"/>
<proteinExistence type="predicted"/>
<dbReference type="Pfam" id="PF08858">
    <property type="entry name" value="IDEAL"/>
    <property type="match status" value="1"/>
</dbReference>
<organism evidence="2 3">
    <name type="scientific">Virgibacillus necropolis</name>
    <dbReference type="NCBI Taxonomy" id="163877"/>
    <lineage>
        <taxon>Bacteria</taxon>
        <taxon>Bacillati</taxon>
        <taxon>Bacillota</taxon>
        <taxon>Bacilli</taxon>
        <taxon>Bacillales</taxon>
        <taxon>Bacillaceae</taxon>
        <taxon>Virgibacillus</taxon>
    </lineage>
</organism>
<evidence type="ECO:0000259" key="1">
    <source>
        <dbReference type="Pfam" id="PF08858"/>
    </source>
</evidence>
<dbReference type="InterPro" id="IPR027393">
    <property type="entry name" value="Virus_scaffolding_prot_C"/>
</dbReference>
<dbReference type="EMBL" id="CP022437">
    <property type="protein sequence ID" value="ASN04705.1"/>
    <property type="molecule type" value="Genomic_DNA"/>
</dbReference>
<accession>A0A221MAN0</accession>
<feature type="domain" description="IDEAL" evidence="1">
    <location>
        <begin position="121"/>
        <end position="143"/>
    </location>
</feature>
<dbReference type="Proteomes" id="UP000204391">
    <property type="component" value="Chromosome"/>
</dbReference>
<dbReference type="RefSeq" id="WP_089531556.1">
    <property type="nucleotide sequence ID" value="NZ_CP022437.1"/>
</dbReference>
<dbReference type="Gene3D" id="4.10.810.10">
    <property type="entry name" value="Virus Scaffolding Protein, Chain A"/>
    <property type="match status" value="1"/>
</dbReference>
<evidence type="ECO:0000313" key="2">
    <source>
        <dbReference type="EMBL" id="ASN04705.1"/>
    </source>
</evidence>
<dbReference type="AlphaFoldDB" id="A0A221MAN0"/>